<dbReference type="PANTHER" id="PTHR11748">
    <property type="entry name" value="D-LACTATE DEHYDROGENASE"/>
    <property type="match status" value="1"/>
</dbReference>
<dbReference type="SUPFAM" id="SSF56176">
    <property type="entry name" value="FAD-binding/transporter-associated domain-like"/>
    <property type="match status" value="1"/>
</dbReference>
<dbReference type="NCBIfam" id="NF008439">
    <property type="entry name" value="PRK11282.1"/>
    <property type="match status" value="1"/>
</dbReference>
<dbReference type="Proteomes" id="UP000238137">
    <property type="component" value="Unassembled WGS sequence"/>
</dbReference>
<dbReference type="AlphaFoldDB" id="A0A422QYG4"/>
<dbReference type="GO" id="GO:0071949">
    <property type="term" value="F:FAD binding"/>
    <property type="evidence" value="ECO:0007669"/>
    <property type="project" value="InterPro"/>
</dbReference>
<keyword evidence="1" id="KW-0285">Flavoprotein</keyword>
<evidence type="ECO:0000313" key="4">
    <source>
        <dbReference type="EMBL" id="RNF34943.1"/>
    </source>
</evidence>
<dbReference type="OrthoDB" id="9811557at2"/>
<accession>A0A422QYG4</accession>
<feature type="domain" description="FAD-binding PCMH-type" evidence="3">
    <location>
        <begin position="3"/>
        <end position="186"/>
    </location>
</feature>
<evidence type="ECO:0000259" key="3">
    <source>
        <dbReference type="PROSITE" id="PS51387"/>
    </source>
</evidence>
<dbReference type="Pfam" id="PF01565">
    <property type="entry name" value="FAD_binding_4"/>
    <property type="match status" value="1"/>
</dbReference>
<evidence type="ECO:0000313" key="5">
    <source>
        <dbReference type="Proteomes" id="UP000238137"/>
    </source>
</evidence>
<dbReference type="InterPro" id="IPR036318">
    <property type="entry name" value="FAD-bd_PCMH-like_sf"/>
</dbReference>
<dbReference type="EMBL" id="PXNQ02000004">
    <property type="protein sequence ID" value="RNF34943.1"/>
    <property type="molecule type" value="Genomic_DNA"/>
</dbReference>
<evidence type="ECO:0000256" key="1">
    <source>
        <dbReference type="ARBA" id="ARBA00022630"/>
    </source>
</evidence>
<organism evidence="4 5">
    <name type="scientific">Paracoccus methylarcula</name>
    <dbReference type="NCBI Taxonomy" id="72022"/>
    <lineage>
        <taxon>Bacteria</taxon>
        <taxon>Pseudomonadati</taxon>
        <taxon>Pseudomonadota</taxon>
        <taxon>Alphaproteobacteria</taxon>
        <taxon>Rhodobacterales</taxon>
        <taxon>Paracoccaceae</taxon>
        <taxon>Paracoccus</taxon>
    </lineage>
</organism>
<dbReference type="RefSeq" id="WP_106690920.1">
    <property type="nucleotide sequence ID" value="NZ_PXNQ02000004.1"/>
</dbReference>
<dbReference type="InterPro" id="IPR016164">
    <property type="entry name" value="FAD-linked_Oxase-like_C"/>
</dbReference>
<dbReference type="InterPro" id="IPR016166">
    <property type="entry name" value="FAD-bd_PCMH"/>
</dbReference>
<protein>
    <submittedName>
        <fullName evidence="4">Glycolate oxidase subunit GlcE</fullName>
    </submittedName>
</protein>
<name>A0A422QYG4_9RHOB</name>
<dbReference type="PANTHER" id="PTHR11748:SF103">
    <property type="entry name" value="GLYCOLATE OXIDASE SUBUNIT GLCE"/>
    <property type="match status" value="1"/>
</dbReference>
<dbReference type="GO" id="GO:0003824">
    <property type="term" value="F:catalytic activity"/>
    <property type="evidence" value="ECO:0007669"/>
    <property type="project" value="InterPro"/>
</dbReference>
<dbReference type="InterPro" id="IPR016169">
    <property type="entry name" value="FAD-bd_PCMH_sub2"/>
</dbReference>
<keyword evidence="2" id="KW-0274">FAD</keyword>
<keyword evidence="5" id="KW-1185">Reference proteome</keyword>
<reference evidence="4" key="1">
    <citation type="submission" date="2018-05" db="EMBL/GenBank/DDBJ databases">
        <title>Reclassification of Methylarcula marina and Methylarcula terricola as Paracoccus methylarcula sp.nov., comb.nov. and Paracoccus terricola comb.nov.</title>
        <authorList>
            <person name="Shmareva M.N."/>
            <person name="Doronina N.V."/>
            <person name="Vasilenko O.V."/>
            <person name="Tarlachkov S.V."/>
            <person name="Trotsenko Y.A."/>
        </authorList>
    </citation>
    <scope>NUCLEOTIDE SEQUENCE [LARGE SCALE GENOMIC DNA]</scope>
    <source>
        <strain evidence="4">VKM B-2159</strain>
    </source>
</reference>
<dbReference type="Gene3D" id="3.30.465.10">
    <property type="match status" value="1"/>
</dbReference>
<dbReference type="SUPFAM" id="SSF55103">
    <property type="entry name" value="FAD-linked oxidases, C-terminal domain"/>
    <property type="match status" value="1"/>
</dbReference>
<comment type="caution">
    <text evidence="4">The sequence shown here is derived from an EMBL/GenBank/DDBJ whole genome shotgun (WGS) entry which is preliminary data.</text>
</comment>
<proteinExistence type="predicted"/>
<dbReference type="InterPro" id="IPR006094">
    <property type="entry name" value="Oxid_FAD_bind_N"/>
</dbReference>
<gene>
    <name evidence="4" type="ORF">A7A09_008090</name>
</gene>
<dbReference type="PROSITE" id="PS51387">
    <property type="entry name" value="FAD_PCMH"/>
    <property type="match status" value="1"/>
</dbReference>
<evidence type="ECO:0000256" key="2">
    <source>
        <dbReference type="ARBA" id="ARBA00022827"/>
    </source>
</evidence>
<sequence>MSTDAISRTAHAPGSEAELAEIVAGHFTTGQSLRVAGGGTRVQTGHVAGELLTTRAVSGVVAYEPGEMTLIARTGTPLHEVEAMLASEGQALAFEPPDLRRVLGGDGTPTIGGMVAANASGPRRIMAGACRDHLLGVRFVDGQGRILKNGGRVMKNVTGLDLSKLLCGSFGTLGVLTEVAMKTLPQAQARATLAFPGVDEAAALRIFSSALATPFEISGAAFHDGIAWLRIEGLPPQLAYRQKRLQDLFSGREIEILDADATVRLWRDLRDVTHFAGTEAPLWRVLVKPSDAPAIAAALRGLGGQVSLDWGGGLIWYCGPGEAGAVRDIAPHAVLVRRGEVEGPVFPRQSAPVERLSEGLRRKFDPAGILNPGLMEG</sequence>